<gene>
    <name evidence="1" type="ORF">SAMN04487998_3493</name>
</gene>
<dbReference type="EMBL" id="FOHS01000006">
    <property type="protein sequence ID" value="SEU01673.1"/>
    <property type="molecule type" value="Genomic_DNA"/>
</dbReference>
<name>A0A1I0IYI3_9BACT</name>
<proteinExistence type="predicted"/>
<sequence>MLGGCAFRPICFWSRNRFDQQELRHGPWRVYLDAQQQHILNKGRYRHGREVGRWQYFSATGLPERTERFHRWPAGLITLTVYHPNGQVAKKGRARFQSTATLDRFFWFGEWRCYDATGRPLPSEYYRDGIRVGTPLTPIGR</sequence>
<evidence type="ECO:0008006" key="3">
    <source>
        <dbReference type="Google" id="ProtNLM"/>
    </source>
</evidence>
<keyword evidence="2" id="KW-1185">Reference proteome</keyword>
<dbReference type="AlphaFoldDB" id="A0A1I0IYI3"/>
<evidence type="ECO:0000313" key="1">
    <source>
        <dbReference type="EMBL" id="SEU01673.1"/>
    </source>
</evidence>
<dbReference type="SUPFAM" id="SSF82185">
    <property type="entry name" value="Histone H3 K4-specific methyltransferase SET7/9 N-terminal domain"/>
    <property type="match status" value="1"/>
</dbReference>
<evidence type="ECO:0000313" key="2">
    <source>
        <dbReference type="Proteomes" id="UP000198697"/>
    </source>
</evidence>
<dbReference type="Proteomes" id="UP000198697">
    <property type="component" value="Unassembled WGS sequence"/>
</dbReference>
<reference evidence="2" key="1">
    <citation type="submission" date="2016-10" db="EMBL/GenBank/DDBJ databases">
        <authorList>
            <person name="Varghese N."/>
            <person name="Submissions S."/>
        </authorList>
    </citation>
    <scope>NUCLEOTIDE SEQUENCE [LARGE SCALE GENOMIC DNA]</scope>
    <source>
        <strain evidence="2">DSM 15310</strain>
    </source>
</reference>
<dbReference type="STRING" id="82805.SAMN04487998_3493"/>
<accession>A0A1I0IYI3</accession>
<protein>
    <recommendedName>
        <fullName evidence="3">MORN repeat variant</fullName>
    </recommendedName>
</protein>
<organism evidence="1 2">
    <name type="scientific">Hymenobacter actinosclerus</name>
    <dbReference type="NCBI Taxonomy" id="82805"/>
    <lineage>
        <taxon>Bacteria</taxon>
        <taxon>Pseudomonadati</taxon>
        <taxon>Bacteroidota</taxon>
        <taxon>Cytophagia</taxon>
        <taxon>Cytophagales</taxon>
        <taxon>Hymenobacteraceae</taxon>
        <taxon>Hymenobacter</taxon>
    </lineage>
</organism>